<dbReference type="InterPro" id="IPR018767">
    <property type="entry name" value="Brl1/Brr6_dom"/>
</dbReference>
<evidence type="ECO:0000256" key="1">
    <source>
        <dbReference type="SAM" id="MobiDB-lite"/>
    </source>
</evidence>
<dbReference type="Proteomes" id="UP000318582">
    <property type="component" value="Unassembled WGS sequence"/>
</dbReference>
<keyword evidence="2" id="KW-1133">Transmembrane helix</keyword>
<organism evidence="4 5">
    <name type="scientific">Powellomyces hirtus</name>
    <dbReference type="NCBI Taxonomy" id="109895"/>
    <lineage>
        <taxon>Eukaryota</taxon>
        <taxon>Fungi</taxon>
        <taxon>Fungi incertae sedis</taxon>
        <taxon>Chytridiomycota</taxon>
        <taxon>Chytridiomycota incertae sedis</taxon>
        <taxon>Chytridiomycetes</taxon>
        <taxon>Spizellomycetales</taxon>
        <taxon>Powellomycetaceae</taxon>
        <taxon>Powellomyces</taxon>
    </lineage>
</organism>
<feature type="compositionally biased region" description="Polar residues" evidence="1">
    <location>
        <begin position="340"/>
        <end position="360"/>
    </location>
</feature>
<evidence type="ECO:0000259" key="3">
    <source>
        <dbReference type="SMART" id="SM01042"/>
    </source>
</evidence>
<proteinExistence type="predicted"/>
<dbReference type="PANTHER" id="PTHR28136">
    <property type="entry name" value="NUCLEUS EXPORT PROTEIN BRR6"/>
    <property type="match status" value="1"/>
</dbReference>
<dbReference type="GO" id="GO:0006998">
    <property type="term" value="P:nuclear envelope organization"/>
    <property type="evidence" value="ECO:0007669"/>
    <property type="project" value="InterPro"/>
</dbReference>
<keyword evidence="2" id="KW-0812">Transmembrane</keyword>
<sequence length="372" mass="41052">MFRSTASPMDFRRSDHQVPWSVPLDSTTDRKSNPPGDGGVPGKIGGMAGGRDDASLACNKSPFSFSATSLSSLQITAKEPRRVIQPRRPKGSPTKKNLSGDLSKGESDVDSDDDMPVKGNARKRKKKDEAEYPGRTGLSSGQGGAFGAKALLLPYMISGYIQMIFSMLVIGMMLYLGVQFILTVRHDLDMKAEEYSLDIMQQVSECSKNYLENRCDPRTRVQFMQKACSEWELCMQRDPKEVGRLKVGAETLAEILNKLVEPLSYKTMAFGTVLLFGTLILTSSAFNLVKSRAATTANMASMSGFHPHAYHYMAPASPIPSPQSHHWSPSYGPPARYSNHDSISFSNRVSPKQLTFGSSPRRSRNHDYMDSD</sequence>
<feature type="region of interest" description="Disordered" evidence="1">
    <location>
        <begin position="338"/>
        <end position="372"/>
    </location>
</feature>
<reference evidence="4 5" key="1">
    <citation type="journal article" date="2019" name="Sci. Rep.">
        <title>Comparative genomics of chytrid fungi reveal insights into the obligate biotrophic and pathogenic lifestyle of Synchytrium endobioticum.</title>
        <authorList>
            <person name="van de Vossenberg B.T.L.H."/>
            <person name="Warris S."/>
            <person name="Nguyen H.D.T."/>
            <person name="van Gent-Pelzer M.P.E."/>
            <person name="Joly D.L."/>
            <person name="van de Geest H.C."/>
            <person name="Bonants P.J.M."/>
            <person name="Smith D.S."/>
            <person name="Levesque C.A."/>
            <person name="van der Lee T.A.J."/>
        </authorList>
    </citation>
    <scope>NUCLEOTIDE SEQUENCE [LARGE SCALE GENOMIC DNA]</scope>
    <source>
        <strain evidence="4 5">CBS 809.83</strain>
    </source>
</reference>
<name>A0A507E2Q2_9FUNG</name>
<evidence type="ECO:0000313" key="4">
    <source>
        <dbReference type="EMBL" id="TPX57595.1"/>
    </source>
</evidence>
<comment type="caution">
    <text evidence="4">The sequence shown here is derived from an EMBL/GenBank/DDBJ whole genome shotgun (WGS) entry which is preliminary data.</text>
</comment>
<feature type="compositionally biased region" description="Gly residues" evidence="1">
    <location>
        <begin position="36"/>
        <end position="49"/>
    </location>
</feature>
<dbReference type="EMBL" id="QEAQ01000050">
    <property type="protein sequence ID" value="TPX57595.1"/>
    <property type="molecule type" value="Genomic_DNA"/>
</dbReference>
<dbReference type="Pfam" id="PF10104">
    <property type="entry name" value="Brr6_like_C_C"/>
    <property type="match status" value="1"/>
</dbReference>
<dbReference type="SMART" id="SM01042">
    <property type="entry name" value="Brr6_like_C_C"/>
    <property type="match status" value="1"/>
</dbReference>
<protein>
    <recommendedName>
        <fullName evidence="3">Brl1/Brr6 domain-containing protein</fullName>
    </recommendedName>
</protein>
<feature type="region of interest" description="Disordered" evidence="1">
    <location>
        <begin position="1"/>
        <end position="139"/>
    </location>
</feature>
<dbReference type="InterPro" id="IPR040202">
    <property type="entry name" value="Brl1/Brr6"/>
</dbReference>
<feature type="domain" description="Brl1/Brr6" evidence="3">
    <location>
        <begin position="157"/>
        <end position="290"/>
    </location>
</feature>
<dbReference type="GO" id="GO:0031965">
    <property type="term" value="C:nuclear membrane"/>
    <property type="evidence" value="ECO:0007669"/>
    <property type="project" value="InterPro"/>
</dbReference>
<keyword evidence="5" id="KW-1185">Reference proteome</keyword>
<dbReference type="GO" id="GO:0055088">
    <property type="term" value="P:lipid homeostasis"/>
    <property type="evidence" value="ECO:0007669"/>
    <property type="project" value="InterPro"/>
</dbReference>
<feature type="transmembrane region" description="Helical" evidence="2">
    <location>
        <begin position="159"/>
        <end position="182"/>
    </location>
</feature>
<feature type="transmembrane region" description="Helical" evidence="2">
    <location>
        <begin position="268"/>
        <end position="289"/>
    </location>
</feature>
<evidence type="ECO:0000313" key="5">
    <source>
        <dbReference type="Proteomes" id="UP000318582"/>
    </source>
</evidence>
<accession>A0A507E2Q2</accession>
<dbReference type="AlphaFoldDB" id="A0A507E2Q2"/>
<keyword evidence="2" id="KW-0472">Membrane</keyword>
<dbReference type="PANTHER" id="PTHR28136:SF1">
    <property type="entry name" value="NUCLEUS EXPORT PROTEIN BRL1"/>
    <property type="match status" value="1"/>
</dbReference>
<evidence type="ECO:0000256" key="2">
    <source>
        <dbReference type="SAM" id="Phobius"/>
    </source>
</evidence>
<gene>
    <name evidence="4" type="ORF">PhCBS80983_g03721</name>
</gene>
<feature type="compositionally biased region" description="Low complexity" evidence="1">
    <location>
        <begin position="61"/>
        <end position="73"/>
    </location>
</feature>